<evidence type="ECO:0000313" key="1">
    <source>
        <dbReference type="EMBL" id="KFM66841.1"/>
    </source>
</evidence>
<evidence type="ECO:0000313" key="2">
    <source>
        <dbReference type="Proteomes" id="UP000054359"/>
    </source>
</evidence>
<gene>
    <name evidence="1" type="ORF">X975_13822</name>
</gene>
<organism evidence="1 2">
    <name type="scientific">Stegodyphus mimosarum</name>
    <name type="common">African social velvet spider</name>
    <dbReference type="NCBI Taxonomy" id="407821"/>
    <lineage>
        <taxon>Eukaryota</taxon>
        <taxon>Metazoa</taxon>
        <taxon>Ecdysozoa</taxon>
        <taxon>Arthropoda</taxon>
        <taxon>Chelicerata</taxon>
        <taxon>Arachnida</taxon>
        <taxon>Araneae</taxon>
        <taxon>Araneomorphae</taxon>
        <taxon>Entelegynae</taxon>
        <taxon>Eresoidea</taxon>
        <taxon>Eresidae</taxon>
        <taxon>Stegodyphus</taxon>
    </lineage>
</organism>
<sequence length="64" mass="7598">MRVNLCIFTHMWLYACVDYLLSCMYLKSAILPKTETRSADNPERTPVFNETIIKIFNRVNVHYL</sequence>
<reference evidence="1 2" key="1">
    <citation type="submission" date="2013-11" db="EMBL/GenBank/DDBJ databases">
        <title>Genome sequencing of Stegodyphus mimosarum.</title>
        <authorList>
            <person name="Bechsgaard J."/>
        </authorList>
    </citation>
    <scope>NUCLEOTIDE SEQUENCE [LARGE SCALE GENOMIC DNA]</scope>
</reference>
<dbReference type="EMBL" id="KK116107">
    <property type="protein sequence ID" value="KFM66841.1"/>
    <property type="molecule type" value="Genomic_DNA"/>
</dbReference>
<protein>
    <submittedName>
        <fullName evidence="1">Uncharacterized protein</fullName>
    </submittedName>
</protein>
<accession>A0A087TP02</accession>
<keyword evidence="2" id="KW-1185">Reference proteome</keyword>
<feature type="non-terminal residue" evidence="1">
    <location>
        <position position="64"/>
    </location>
</feature>
<proteinExistence type="predicted"/>
<dbReference type="AlphaFoldDB" id="A0A087TP02"/>
<name>A0A087TP02_STEMI</name>
<dbReference type="PROSITE" id="PS51257">
    <property type="entry name" value="PROKAR_LIPOPROTEIN"/>
    <property type="match status" value="1"/>
</dbReference>
<dbReference type="Proteomes" id="UP000054359">
    <property type="component" value="Unassembled WGS sequence"/>
</dbReference>